<keyword evidence="1" id="KW-0812">Transmembrane</keyword>
<evidence type="ECO:0000313" key="3">
    <source>
        <dbReference type="EMBL" id="ATQ43513.1"/>
    </source>
</evidence>
<evidence type="ECO:0000259" key="2">
    <source>
        <dbReference type="Pfam" id="PF01757"/>
    </source>
</evidence>
<feature type="transmembrane region" description="Helical" evidence="1">
    <location>
        <begin position="83"/>
        <end position="100"/>
    </location>
</feature>
<keyword evidence="3" id="KW-0012">Acyltransferase</keyword>
<dbReference type="PANTHER" id="PTHR23028:SF131">
    <property type="entry name" value="BLR2367 PROTEIN"/>
    <property type="match status" value="1"/>
</dbReference>
<keyword evidence="3" id="KW-0808">Transferase</keyword>
<keyword evidence="1" id="KW-1133">Transmembrane helix</keyword>
<gene>
    <name evidence="3" type="ORF">CSW64_14400</name>
</gene>
<dbReference type="EMBL" id="CP024201">
    <property type="protein sequence ID" value="ATQ43513.1"/>
    <property type="molecule type" value="Genomic_DNA"/>
</dbReference>
<dbReference type="AlphaFoldDB" id="A0A2D2AZS8"/>
<feature type="transmembrane region" description="Helical" evidence="1">
    <location>
        <begin position="138"/>
        <end position="155"/>
    </location>
</feature>
<feature type="transmembrane region" description="Helical" evidence="1">
    <location>
        <begin position="162"/>
        <end position="179"/>
    </location>
</feature>
<sequence length="335" mass="35970">MGPAAEVTTTGGTWTSIQHLRGLAALSVALFHACQWARLPFSIGAAGVDVFFVISGFVMWTVTAGGSETTPAAFVKRRLIRVAPLYWLVTLVLVAGALITPQRFPDIEPTADHVLLSLAFVQHYNPAGLPFPILPPGWTLNYEAVFYLVFAAGLLLPERRRLGALTVALAALALAGFAWPPAYVMLLNPMFLEFLAGVWLARLAQEGMLPDRTIGWLMFGLGLALFVGIELSHIDPDLWRPMVWGLPAVLVVAGAVTVEADGGWKGLPGLKTLGDASYSLYLTHTLSIGALAVTFGTWNAPLFIPLALAIAVLAGLATYFGVEKPMLEALRRRLA</sequence>
<dbReference type="InterPro" id="IPR002656">
    <property type="entry name" value="Acyl_transf_3_dom"/>
</dbReference>
<name>A0A2D2AZS8_9CAUL</name>
<feature type="domain" description="Acyltransferase 3" evidence="2">
    <location>
        <begin position="16"/>
        <end position="319"/>
    </location>
</feature>
<feature type="transmembrane region" description="Helical" evidence="1">
    <location>
        <begin position="238"/>
        <end position="258"/>
    </location>
</feature>
<proteinExistence type="predicted"/>
<protein>
    <submittedName>
        <fullName evidence="3">Acyltransferase</fullName>
    </submittedName>
</protein>
<keyword evidence="4" id="KW-1185">Reference proteome</keyword>
<dbReference type="Pfam" id="PF01757">
    <property type="entry name" value="Acyl_transf_3"/>
    <property type="match status" value="1"/>
</dbReference>
<dbReference type="PANTHER" id="PTHR23028">
    <property type="entry name" value="ACETYLTRANSFERASE"/>
    <property type="match status" value="1"/>
</dbReference>
<organism evidence="3 4">
    <name type="scientific">Caulobacter mirabilis</name>
    <dbReference type="NCBI Taxonomy" id="69666"/>
    <lineage>
        <taxon>Bacteria</taxon>
        <taxon>Pseudomonadati</taxon>
        <taxon>Pseudomonadota</taxon>
        <taxon>Alphaproteobacteria</taxon>
        <taxon>Caulobacterales</taxon>
        <taxon>Caulobacteraceae</taxon>
        <taxon>Caulobacter</taxon>
    </lineage>
</organism>
<reference evidence="3 4" key="1">
    <citation type="submission" date="2017-10" db="EMBL/GenBank/DDBJ databases">
        <title>Genome sequence of Caulobacter mirabilis FWC38.</title>
        <authorList>
            <person name="Fiebig A."/>
            <person name="Crosson S."/>
        </authorList>
    </citation>
    <scope>NUCLEOTIDE SEQUENCE [LARGE SCALE GENOMIC DNA]</scope>
    <source>
        <strain evidence="3 4">FWC 38</strain>
    </source>
</reference>
<dbReference type="GO" id="GO:0016747">
    <property type="term" value="F:acyltransferase activity, transferring groups other than amino-acyl groups"/>
    <property type="evidence" value="ECO:0007669"/>
    <property type="project" value="InterPro"/>
</dbReference>
<dbReference type="GO" id="GO:0016020">
    <property type="term" value="C:membrane"/>
    <property type="evidence" value="ECO:0007669"/>
    <property type="project" value="TreeGrafter"/>
</dbReference>
<dbReference type="KEGG" id="cmb:CSW64_14400"/>
<dbReference type="OrthoDB" id="9767863at2"/>
<evidence type="ECO:0000256" key="1">
    <source>
        <dbReference type="SAM" id="Phobius"/>
    </source>
</evidence>
<dbReference type="InterPro" id="IPR050879">
    <property type="entry name" value="Acyltransferase_3"/>
</dbReference>
<evidence type="ECO:0000313" key="4">
    <source>
        <dbReference type="Proteomes" id="UP000228945"/>
    </source>
</evidence>
<keyword evidence="1" id="KW-0472">Membrane</keyword>
<dbReference type="GO" id="GO:0000271">
    <property type="term" value="P:polysaccharide biosynthetic process"/>
    <property type="evidence" value="ECO:0007669"/>
    <property type="project" value="TreeGrafter"/>
</dbReference>
<feature type="transmembrane region" description="Helical" evidence="1">
    <location>
        <begin position="213"/>
        <end position="232"/>
    </location>
</feature>
<accession>A0A2D2AZS8</accession>
<dbReference type="Proteomes" id="UP000228945">
    <property type="component" value="Chromosome"/>
</dbReference>
<feature type="transmembrane region" description="Helical" evidence="1">
    <location>
        <begin position="302"/>
        <end position="322"/>
    </location>
</feature>
<feature type="transmembrane region" description="Helical" evidence="1">
    <location>
        <begin position="41"/>
        <end position="62"/>
    </location>
</feature>